<gene>
    <name evidence="1" type="ORF">LEP1GSC043_3944</name>
</gene>
<proteinExistence type="predicted"/>
<sequence>MKETAVRGGKIAYTNQVADPKERMELEKILDFQMSGIEVESDFFKVLEDKKKKL</sequence>
<protein>
    <submittedName>
        <fullName evidence="1">Uncharacterized protein</fullName>
    </submittedName>
</protein>
<organism evidence="1 2">
    <name type="scientific">Leptospira weilii str. Ecochallenge</name>
    <dbReference type="NCBI Taxonomy" id="1049986"/>
    <lineage>
        <taxon>Bacteria</taxon>
        <taxon>Pseudomonadati</taxon>
        <taxon>Spirochaetota</taxon>
        <taxon>Spirochaetia</taxon>
        <taxon>Leptospirales</taxon>
        <taxon>Leptospiraceae</taxon>
        <taxon>Leptospira</taxon>
    </lineage>
</organism>
<accession>N1TXC6</accession>
<dbReference type="Proteomes" id="UP000012249">
    <property type="component" value="Unassembled WGS sequence"/>
</dbReference>
<reference evidence="1 2" key="1">
    <citation type="submission" date="2013-02" db="EMBL/GenBank/DDBJ databases">
        <authorList>
            <person name="Harkins D.M."/>
            <person name="Durkin A.S."/>
            <person name="Brinkac L.M."/>
            <person name="Haft D.H."/>
            <person name="Selengut J.D."/>
            <person name="Sanka R."/>
            <person name="DePew J."/>
            <person name="Purushe J."/>
            <person name="Haake D.A."/>
            <person name="Matsunaga J."/>
            <person name="Vinetz J.M."/>
            <person name="Sutton G.G."/>
            <person name="Nierman W.C."/>
            <person name="Fouts D.E."/>
        </authorList>
    </citation>
    <scope>NUCLEOTIDE SEQUENCE [LARGE SCALE GENOMIC DNA]</scope>
    <source>
        <strain evidence="1 2">Ecochallenge</strain>
    </source>
</reference>
<dbReference type="AlphaFoldDB" id="N1TXC6"/>
<name>N1TXC6_9LEPT</name>
<dbReference type="EMBL" id="AHMI02000269">
    <property type="protein sequence ID" value="EMY12928.1"/>
    <property type="molecule type" value="Genomic_DNA"/>
</dbReference>
<comment type="caution">
    <text evidence="1">The sequence shown here is derived from an EMBL/GenBank/DDBJ whole genome shotgun (WGS) entry which is preliminary data.</text>
</comment>
<evidence type="ECO:0000313" key="1">
    <source>
        <dbReference type="EMBL" id="EMY12928.1"/>
    </source>
</evidence>
<evidence type="ECO:0000313" key="2">
    <source>
        <dbReference type="Proteomes" id="UP000012249"/>
    </source>
</evidence>